<keyword evidence="6 8" id="KW-0249">Electron transport</keyword>
<dbReference type="InterPro" id="IPR024934">
    <property type="entry name" value="Rubredoxin-like_dom"/>
</dbReference>
<proteinExistence type="inferred from homology"/>
<dbReference type="EMBL" id="AM180252">
    <property type="protein sequence ID" value="CAJ54751.1"/>
    <property type="molecule type" value="Genomic_DNA"/>
</dbReference>
<comment type="cofactor">
    <cofactor evidence="1 8">
        <name>Fe(3+)</name>
        <dbReference type="ChEBI" id="CHEBI:29034"/>
    </cofactor>
</comment>
<evidence type="ECO:0000259" key="9">
    <source>
        <dbReference type="PROSITE" id="PS50903"/>
    </source>
</evidence>
<dbReference type="GO" id="GO:0043448">
    <property type="term" value="P:alkane catabolic process"/>
    <property type="evidence" value="ECO:0007669"/>
    <property type="project" value="TreeGrafter"/>
</dbReference>
<gene>
    <name evidence="10" type="primary">rubA</name>
    <name evidence="10" type="ordered locus">LI0697</name>
</gene>
<evidence type="ECO:0000256" key="5">
    <source>
        <dbReference type="ARBA" id="ARBA00022723"/>
    </source>
</evidence>
<dbReference type="STRING" id="363253.LI0697"/>
<evidence type="ECO:0000256" key="3">
    <source>
        <dbReference type="ARBA" id="ARBA00005337"/>
    </source>
</evidence>
<dbReference type="Pfam" id="PF00301">
    <property type="entry name" value="Rubredoxin"/>
    <property type="match status" value="1"/>
</dbReference>
<dbReference type="FunFam" id="2.20.28.10:FF:000001">
    <property type="entry name" value="Rubredoxin"/>
    <property type="match status" value="1"/>
</dbReference>
<dbReference type="PROSITE" id="PS00202">
    <property type="entry name" value="RUBREDOXIN"/>
    <property type="match status" value="1"/>
</dbReference>
<reference evidence="10 11" key="1">
    <citation type="submission" date="2005-11" db="EMBL/GenBank/DDBJ databases">
        <title>The complete genome sequence of Lawsonia intracellularis: the causative agent of proliferative enteropathy.</title>
        <authorList>
            <person name="Kaur K."/>
            <person name="Zhang Q."/>
            <person name="Beckler D."/>
            <person name="Munir S."/>
            <person name="Li L."/>
            <person name="Kinsley K."/>
            <person name="Herron L."/>
            <person name="Peterson A."/>
            <person name="May B."/>
            <person name="Singh S."/>
            <person name="Gebhart C."/>
            <person name="Kapur V."/>
        </authorList>
    </citation>
    <scope>NUCLEOTIDE SEQUENCE [LARGE SCALE GENOMIC DNA]</scope>
    <source>
        <strain evidence="10 11">PHE/MN1-00</strain>
    </source>
</reference>
<comment type="similarity">
    <text evidence="3 8">Belongs to the rubredoxin family.</text>
</comment>
<dbReference type="GO" id="GO:0005506">
    <property type="term" value="F:iron ion binding"/>
    <property type="evidence" value="ECO:0007669"/>
    <property type="project" value="UniProtKB-UniRule"/>
</dbReference>
<evidence type="ECO:0000256" key="2">
    <source>
        <dbReference type="ARBA" id="ARBA00002360"/>
    </source>
</evidence>
<dbReference type="CDD" id="cd00730">
    <property type="entry name" value="rubredoxin"/>
    <property type="match status" value="1"/>
</dbReference>
<keyword evidence="4" id="KW-0813">Transport</keyword>
<evidence type="ECO:0000256" key="7">
    <source>
        <dbReference type="ARBA" id="ARBA00023004"/>
    </source>
</evidence>
<dbReference type="InterPro" id="IPR050526">
    <property type="entry name" value="Rubredoxin_ET"/>
</dbReference>
<evidence type="ECO:0000256" key="4">
    <source>
        <dbReference type="ARBA" id="ARBA00022448"/>
    </source>
</evidence>
<name>Q1MQH6_LAWIP</name>
<dbReference type="Proteomes" id="UP000002430">
    <property type="component" value="Chromosome"/>
</dbReference>
<comment type="function">
    <text evidence="2">Rubredoxin is a small nonheme, iron protein lacking acid-labile sulfide. Its single Fe, chelated to 4 Cys, functions as an electron acceptor and may also stabilize the conformation of the molecule.</text>
</comment>
<dbReference type="HOGENOM" id="CLU_128747_3_2_7"/>
<evidence type="ECO:0000256" key="1">
    <source>
        <dbReference type="ARBA" id="ARBA00001965"/>
    </source>
</evidence>
<dbReference type="PANTHER" id="PTHR47627">
    <property type="entry name" value="RUBREDOXIN"/>
    <property type="match status" value="1"/>
</dbReference>
<sequence length="67" mass="7616">MSESPIMTEPKEMWHCQITNCGYIYNPERGDKRAKIPPGTEFESLPDNWHCPVCGASKKSFKPLTDS</sequence>
<dbReference type="PANTHER" id="PTHR47627:SF1">
    <property type="entry name" value="RUBREDOXIN-1-RELATED"/>
    <property type="match status" value="1"/>
</dbReference>
<dbReference type="RefSeq" id="WP_011526780.1">
    <property type="nucleotide sequence ID" value="NC_008011.1"/>
</dbReference>
<keyword evidence="7 8" id="KW-0408">Iron</keyword>
<dbReference type="Gene3D" id="2.20.28.10">
    <property type="match status" value="1"/>
</dbReference>
<evidence type="ECO:0000256" key="8">
    <source>
        <dbReference type="RuleBase" id="RU003820"/>
    </source>
</evidence>
<organism evidence="10 11">
    <name type="scientific">Lawsonia intracellularis (strain PHE/MN1-00)</name>
    <dbReference type="NCBI Taxonomy" id="363253"/>
    <lineage>
        <taxon>Bacteria</taxon>
        <taxon>Pseudomonadati</taxon>
        <taxon>Thermodesulfobacteriota</taxon>
        <taxon>Desulfovibrionia</taxon>
        <taxon>Desulfovibrionales</taxon>
        <taxon>Desulfovibrionaceae</taxon>
        <taxon>Lawsonia</taxon>
    </lineage>
</organism>
<dbReference type="InterPro" id="IPR024935">
    <property type="entry name" value="Rubredoxin_dom"/>
</dbReference>
<accession>Q1MQH6</accession>
<dbReference type="OrthoDB" id="9802447at2"/>
<dbReference type="eggNOG" id="COG1773">
    <property type="taxonomic scope" value="Bacteria"/>
</dbReference>
<dbReference type="AlphaFoldDB" id="Q1MQH6"/>
<dbReference type="PROSITE" id="PS50903">
    <property type="entry name" value="RUBREDOXIN_LIKE"/>
    <property type="match status" value="1"/>
</dbReference>
<dbReference type="PRINTS" id="PR00163">
    <property type="entry name" value="RUBREDOXIN"/>
</dbReference>
<dbReference type="GO" id="GO:0009055">
    <property type="term" value="F:electron transfer activity"/>
    <property type="evidence" value="ECO:0007669"/>
    <property type="project" value="TreeGrafter"/>
</dbReference>
<keyword evidence="5 8" id="KW-0479">Metal-binding</keyword>
<feature type="domain" description="Rubredoxin-like" evidence="9">
    <location>
        <begin position="21"/>
        <end position="64"/>
    </location>
</feature>
<evidence type="ECO:0000313" key="11">
    <source>
        <dbReference type="Proteomes" id="UP000002430"/>
    </source>
</evidence>
<dbReference type="InterPro" id="IPR018527">
    <property type="entry name" value="Rubredoxin_Fe_BS"/>
</dbReference>
<protein>
    <recommendedName>
        <fullName evidence="8">Rubredoxin</fullName>
    </recommendedName>
</protein>
<evidence type="ECO:0000313" key="10">
    <source>
        <dbReference type="EMBL" id="CAJ54751.1"/>
    </source>
</evidence>
<dbReference type="SUPFAM" id="SSF57802">
    <property type="entry name" value="Rubredoxin-like"/>
    <property type="match status" value="1"/>
</dbReference>
<dbReference type="KEGG" id="lip:LI0697"/>
<keyword evidence="11" id="KW-1185">Reference proteome</keyword>
<evidence type="ECO:0000256" key="6">
    <source>
        <dbReference type="ARBA" id="ARBA00022982"/>
    </source>
</evidence>